<evidence type="ECO:0000313" key="4">
    <source>
        <dbReference type="EMBL" id="NFF86464.1"/>
    </source>
</evidence>
<evidence type="ECO:0000256" key="1">
    <source>
        <dbReference type="ARBA" id="ARBA00022729"/>
    </source>
</evidence>
<accession>A0A0C2N8C5</accession>
<comment type="caution">
    <text evidence="4">The sequence shown here is derived from an EMBL/GenBank/DDBJ whole genome shotgun (WGS) entry which is preliminary data.</text>
</comment>
<protein>
    <submittedName>
        <fullName evidence="4">ABC transporter substrate-binding protein</fullName>
    </submittedName>
</protein>
<dbReference type="GO" id="GO:0030288">
    <property type="term" value="C:outer membrane-bounded periplasmic space"/>
    <property type="evidence" value="ECO:0007669"/>
    <property type="project" value="TreeGrafter"/>
</dbReference>
<dbReference type="SUPFAM" id="SSF53850">
    <property type="entry name" value="Periplasmic binding protein-like II"/>
    <property type="match status" value="1"/>
</dbReference>
<evidence type="ECO:0000313" key="6">
    <source>
        <dbReference type="Proteomes" id="UP000472355"/>
    </source>
</evidence>
<dbReference type="GO" id="GO:0030976">
    <property type="term" value="F:thiamine pyrophosphate binding"/>
    <property type="evidence" value="ECO:0007669"/>
    <property type="project" value="TreeGrafter"/>
</dbReference>
<dbReference type="GO" id="GO:0030975">
    <property type="term" value="F:thiamine binding"/>
    <property type="evidence" value="ECO:0007669"/>
    <property type="project" value="TreeGrafter"/>
</dbReference>
<dbReference type="OrthoDB" id="179400at2"/>
<reference evidence="3 6" key="1">
    <citation type="submission" date="2019-02" db="EMBL/GenBank/DDBJ databases">
        <title>Genome sequencing of Clostridium botulinum clinical isolates.</title>
        <authorList>
            <person name="Brunt J."/>
            <person name="Van Vliet A.H.M."/>
            <person name="Stringer S.C."/>
            <person name="Grant K.A."/>
            <person name="Carter A.C."/>
            <person name="Peck M.W."/>
        </authorList>
    </citation>
    <scope>NUCLEOTIDE SEQUENCE [LARGE SCALE GENOMIC DNA]</scope>
    <source>
        <strain evidence="3 6">H113700579</strain>
    </source>
</reference>
<proteinExistence type="predicted"/>
<dbReference type="PIRSF" id="PIRSF002825">
    <property type="entry name" value="CfbpA"/>
    <property type="match status" value="1"/>
</dbReference>
<dbReference type="Pfam" id="PF13343">
    <property type="entry name" value="SBP_bac_6"/>
    <property type="match status" value="1"/>
</dbReference>
<organism evidence="4 8">
    <name type="scientific">Clostridium botulinum</name>
    <dbReference type="NCBI Taxonomy" id="1491"/>
    <lineage>
        <taxon>Bacteria</taxon>
        <taxon>Bacillati</taxon>
        <taxon>Bacillota</taxon>
        <taxon>Clostridia</taxon>
        <taxon>Eubacteriales</taxon>
        <taxon>Clostridiaceae</taxon>
        <taxon>Clostridium</taxon>
    </lineage>
</organism>
<sequence>MNIKKIICFIIIMCMSFNLMACNKKSSKVIYKDGYLNLEGKHIVVYVASRDEVGRTLLEMFKEKTGCTYEYIRMSTQEALERIRCEKKYPKADIFIGGTCDAHNLMKKEQLSEKYICKNYDSIQNVYKDKDGYWTGLEVNLLSIIINKDRWDKEFADKGLEMPEKYEDLLDPMYKDEIIIPDPNISGTGYTIIASIVQNMGKEKAIEFLKELKSNVGQFTTNGYIPAQKVATGEYLIGVNFIADQLLVKNSGFNVITNIPKKTGWNIDAISKIKNGPNEDIGKYFIDFCTTNESEETIINISQGKSTRKDVKDDDYEQKCEINMYDNYDFKKASEDREWLIKMWNSFKA</sequence>
<dbReference type="EMBL" id="SGKU01000013">
    <property type="protein sequence ID" value="NFA42188.1"/>
    <property type="molecule type" value="Genomic_DNA"/>
</dbReference>
<evidence type="ECO:0000313" key="3">
    <source>
        <dbReference type="EMBL" id="NFA42188.1"/>
    </source>
</evidence>
<dbReference type="Gene3D" id="3.40.190.10">
    <property type="entry name" value="Periplasmic binding protein-like II"/>
    <property type="match status" value="2"/>
</dbReference>
<gene>
    <name evidence="3" type="ORF">EXM65_06240</name>
    <name evidence="4" type="ORF">FC774_00885</name>
    <name evidence="5" type="ORF">FDB51_11485</name>
</gene>
<dbReference type="AlphaFoldDB" id="A0A0C2N8C5"/>
<dbReference type="CDD" id="cd13544">
    <property type="entry name" value="PBP2_Fbp_like_1"/>
    <property type="match status" value="1"/>
</dbReference>
<dbReference type="EMBL" id="SWVK01000015">
    <property type="protein sequence ID" value="NFN35733.1"/>
    <property type="molecule type" value="Genomic_DNA"/>
</dbReference>
<dbReference type="InterPro" id="IPR026045">
    <property type="entry name" value="Ferric-bd"/>
</dbReference>
<name>A0A0C2N8C5_CLOBO</name>
<dbReference type="EMBL" id="SWOV01000001">
    <property type="protein sequence ID" value="NFF86464.1"/>
    <property type="molecule type" value="Genomic_DNA"/>
</dbReference>
<reference evidence="7 8" key="2">
    <citation type="submission" date="2019-04" db="EMBL/GenBank/DDBJ databases">
        <title>Genome sequencing of Clostridium botulinum Groups I-IV and Clostridium butyricum.</title>
        <authorList>
            <person name="Brunt J."/>
            <person name="Van Vliet A.H.M."/>
            <person name="Stringer S.C."/>
            <person name="Carter A.T."/>
            <person name="Peck M.W."/>
        </authorList>
    </citation>
    <scope>NUCLEOTIDE SEQUENCE [LARGE SCALE GENOMIC DNA]</scope>
    <source>
        <strain evidence="4 8">1605</strain>
        <strain evidence="5 7">CB-K-33E</strain>
    </source>
</reference>
<dbReference type="Proteomes" id="UP000472355">
    <property type="component" value="Unassembled WGS sequence"/>
</dbReference>
<dbReference type="Proteomes" id="UP000473681">
    <property type="component" value="Unassembled WGS sequence"/>
</dbReference>
<feature type="chain" id="PRO_5038208298" evidence="2">
    <location>
        <begin position="22"/>
        <end position="349"/>
    </location>
</feature>
<evidence type="ECO:0000313" key="8">
    <source>
        <dbReference type="Proteomes" id="UP000476820"/>
    </source>
</evidence>
<keyword evidence="1 2" id="KW-0732">Signal</keyword>
<dbReference type="PANTHER" id="PTHR30006">
    <property type="entry name" value="THIAMINE-BINDING PERIPLASMIC PROTEIN-RELATED"/>
    <property type="match status" value="1"/>
</dbReference>
<feature type="signal peptide" evidence="2">
    <location>
        <begin position="1"/>
        <end position="21"/>
    </location>
</feature>
<dbReference type="GO" id="GO:0015888">
    <property type="term" value="P:thiamine transport"/>
    <property type="evidence" value="ECO:0007669"/>
    <property type="project" value="TreeGrafter"/>
</dbReference>
<evidence type="ECO:0000256" key="2">
    <source>
        <dbReference type="SAM" id="SignalP"/>
    </source>
</evidence>
<dbReference type="PANTHER" id="PTHR30006:SF2">
    <property type="entry name" value="ABC TRANSPORTER SUBSTRATE-BINDING PROTEIN"/>
    <property type="match status" value="1"/>
</dbReference>
<evidence type="ECO:0000313" key="7">
    <source>
        <dbReference type="Proteomes" id="UP000473681"/>
    </source>
</evidence>
<evidence type="ECO:0000313" key="5">
    <source>
        <dbReference type="EMBL" id="NFN35733.1"/>
    </source>
</evidence>
<dbReference type="RefSeq" id="WP_012451464.1">
    <property type="nucleotide sequence ID" value="NZ_CP010520.1"/>
</dbReference>
<dbReference type="Proteomes" id="UP000476820">
    <property type="component" value="Unassembled WGS sequence"/>
</dbReference>